<sequence>MVRLIRRPGRNGGPPTWAEDAPGECPAGHPGPVPTWGAADCCGGMGRQWVCRAADCGRVMLDPDHEHAPPRPPIDDPRPPA</sequence>
<dbReference type="EMBL" id="JAENHP010000048">
    <property type="protein sequence ID" value="MBM2623868.1"/>
    <property type="molecule type" value="Genomic_DNA"/>
</dbReference>
<feature type="region of interest" description="Disordered" evidence="1">
    <location>
        <begin position="1"/>
        <end position="33"/>
    </location>
</feature>
<accession>A0ABS2AVU2</accession>
<dbReference type="RefSeq" id="WP_203384219.1">
    <property type="nucleotide sequence ID" value="NZ_JAENHP010000048.1"/>
</dbReference>
<evidence type="ECO:0000313" key="2">
    <source>
        <dbReference type="EMBL" id="MBM2623868.1"/>
    </source>
</evidence>
<comment type="caution">
    <text evidence="2">The sequence shown here is derived from an EMBL/GenBank/DDBJ whole genome shotgun (WGS) entry which is preliminary data.</text>
</comment>
<reference evidence="2 3" key="1">
    <citation type="submission" date="2021-01" db="EMBL/GenBank/DDBJ databases">
        <title>Actinoplanes sp. nov. LDG1-06 isolated from lichen.</title>
        <authorList>
            <person name="Saeng-In P."/>
            <person name="Phongsopitanun W."/>
            <person name="Kanchanasin P."/>
            <person name="Yuki M."/>
            <person name="Kudo T."/>
            <person name="Ohkuma M."/>
            <person name="Tanasupawat S."/>
        </authorList>
    </citation>
    <scope>NUCLEOTIDE SEQUENCE [LARGE SCALE GENOMIC DNA]</scope>
    <source>
        <strain evidence="2 3">LDG1-06</strain>
    </source>
</reference>
<gene>
    <name evidence="2" type="ORF">JIG36_51105</name>
</gene>
<protein>
    <submittedName>
        <fullName evidence="2">Uncharacterized protein</fullName>
    </submittedName>
</protein>
<organism evidence="2 3">
    <name type="scientific">Paractinoplanes ovalisporus</name>
    <dbReference type="NCBI Taxonomy" id="2810368"/>
    <lineage>
        <taxon>Bacteria</taxon>
        <taxon>Bacillati</taxon>
        <taxon>Actinomycetota</taxon>
        <taxon>Actinomycetes</taxon>
        <taxon>Micromonosporales</taxon>
        <taxon>Micromonosporaceae</taxon>
        <taxon>Paractinoplanes</taxon>
    </lineage>
</organism>
<evidence type="ECO:0000256" key="1">
    <source>
        <dbReference type="SAM" id="MobiDB-lite"/>
    </source>
</evidence>
<dbReference type="Proteomes" id="UP000632138">
    <property type="component" value="Unassembled WGS sequence"/>
</dbReference>
<keyword evidence="3" id="KW-1185">Reference proteome</keyword>
<evidence type="ECO:0000313" key="3">
    <source>
        <dbReference type="Proteomes" id="UP000632138"/>
    </source>
</evidence>
<feature type="region of interest" description="Disordered" evidence="1">
    <location>
        <begin position="60"/>
        <end position="81"/>
    </location>
</feature>
<proteinExistence type="predicted"/>
<name>A0ABS2AVU2_9ACTN</name>
<feature type="compositionally biased region" description="Basic and acidic residues" evidence="1">
    <location>
        <begin position="61"/>
        <end position="81"/>
    </location>
</feature>